<reference evidence="1 2" key="1">
    <citation type="submission" date="2019-10" db="EMBL/GenBank/DDBJ databases">
        <authorList>
            <person name="Palmer J.M."/>
        </authorList>
    </citation>
    <scope>NUCLEOTIDE SEQUENCE [LARGE SCALE GENOMIC DNA]</scope>
    <source>
        <strain evidence="1 2">TWF506</strain>
    </source>
</reference>
<dbReference type="Proteomes" id="UP001307849">
    <property type="component" value="Unassembled WGS sequence"/>
</dbReference>
<evidence type="ECO:0000313" key="2">
    <source>
        <dbReference type="Proteomes" id="UP001307849"/>
    </source>
</evidence>
<dbReference type="EMBL" id="JAVHJM010000008">
    <property type="protein sequence ID" value="KAK6508638.1"/>
    <property type="molecule type" value="Genomic_DNA"/>
</dbReference>
<organism evidence="1 2">
    <name type="scientific">Arthrobotrys conoides</name>
    <dbReference type="NCBI Taxonomy" id="74498"/>
    <lineage>
        <taxon>Eukaryota</taxon>
        <taxon>Fungi</taxon>
        <taxon>Dikarya</taxon>
        <taxon>Ascomycota</taxon>
        <taxon>Pezizomycotina</taxon>
        <taxon>Orbiliomycetes</taxon>
        <taxon>Orbiliales</taxon>
        <taxon>Orbiliaceae</taxon>
        <taxon>Arthrobotrys</taxon>
    </lineage>
</organism>
<dbReference type="AlphaFoldDB" id="A0AAN8RVZ6"/>
<proteinExistence type="predicted"/>
<sequence length="137" mass="15302">MGTINLKVPFLNFLLVTTVITAPIFAITYHSAIVEALPPKTKCHGAVKRERAQLGKMPTPKSKRMWQRRKKCLKEGFMPIPEVDEEEEKDMVVEKKVNEGVVEEGEKLDGVPIIEGIQVTDSKGGIQERSQDRTSVG</sequence>
<accession>A0AAN8RVZ6</accession>
<evidence type="ECO:0000313" key="1">
    <source>
        <dbReference type="EMBL" id="KAK6508638.1"/>
    </source>
</evidence>
<protein>
    <submittedName>
        <fullName evidence="1">Uncharacterized protein</fullName>
    </submittedName>
</protein>
<keyword evidence="2" id="KW-1185">Reference proteome</keyword>
<gene>
    <name evidence="1" type="ORF">TWF506_010719</name>
</gene>
<comment type="caution">
    <text evidence="1">The sequence shown here is derived from an EMBL/GenBank/DDBJ whole genome shotgun (WGS) entry which is preliminary data.</text>
</comment>
<name>A0AAN8RVZ6_9PEZI</name>